<keyword evidence="3" id="KW-0676">Redox-active center</keyword>
<keyword evidence="2 3" id="KW-0560">Oxidoreductase</keyword>
<evidence type="ECO:0000256" key="3">
    <source>
        <dbReference type="RuleBase" id="RU003880"/>
    </source>
</evidence>
<dbReference type="EC" id="1.8.1.9" evidence="3"/>
<comment type="cofactor">
    <cofactor evidence="3">
        <name>FAD</name>
        <dbReference type="ChEBI" id="CHEBI:57692"/>
    </cofactor>
</comment>
<accession>A0ABM6WMI8</accession>
<keyword evidence="1 3" id="KW-0285">Flavoprotein</keyword>
<comment type="subunit">
    <text evidence="3">Homodimer.</text>
</comment>
<dbReference type="EMBL" id="CP029812">
    <property type="protein sequence ID" value="AWU39635.1"/>
    <property type="molecule type" value="Genomic_DNA"/>
</dbReference>
<evidence type="ECO:0000256" key="1">
    <source>
        <dbReference type="ARBA" id="ARBA00022630"/>
    </source>
</evidence>
<evidence type="ECO:0000259" key="4">
    <source>
        <dbReference type="Pfam" id="PF07992"/>
    </source>
</evidence>
<dbReference type="Gene3D" id="3.50.50.60">
    <property type="entry name" value="FAD/NAD(P)-binding domain"/>
    <property type="match status" value="2"/>
</dbReference>
<dbReference type="PANTHER" id="PTHR48105">
    <property type="entry name" value="THIOREDOXIN REDUCTASE 1-RELATED-RELATED"/>
    <property type="match status" value="1"/>
</dbReference>
<comment type="catalytic activity">
    <reaction evidence="3">
        <text>[thioredoxin]-dithiol + NADP(+) = [thioredoxin]-disulfide + NADPH + H(+)</text>
        <dbReference type="Rhea" id="RHEA:20345"/>
        <dbReference type="Rhea" id="RHEA-COMP:10698"/>
        <dbReference type="Rhea" id="RHEA-COMP:10700"/>
        <dbReference type="ChEBI" id="CHEBI:15378"/>
        <dbReference type="ChEBI" id="CHEBI:29950"/>
        <dbReference type="ChEBI" id="CHEBI:50058"/>
        <dbReference type="ChEBI" id="CHEBI:57783"/>
        <dbReference type="ChEBI" id="CHEBI:58349"/>
        <dbReference type="EC" id="1.8.1.9"/>
    </reaction>
</comment>
<evidence type="ECO:0000313" key="6">
    <source>
        <dbReference type="Proteomes" id="UP000247917"/>
    </source>
</evidence>
<evidence type="ECO:0000313" key="5">
    <source>
        <dbReference type="EMBL" id="AWU39635.1"/>
    </source>
</evidence>
<organism evidence="5 6">
    <name type="scientific">Blattabacterium punctulatus</name>
    <dbReference type="NCBI Taxonomy" id="164514"/>
    <lineage>
        <taxon>Bacteria</taxon>
        <taxon>Pseudomonadati</taxon>
        <taxon>Bacteroidota</taxon>
        <taxon>Flavobacteriia</taxon>
        <taxon>Flavobacteriales</taxon>
        <taxon>Blattabacteriaceae</taxon>
        <taxon>Blattabacterium</taxon>
    </lineage>
</organism>
<keyword evidence="3" id="KW-0274">FAD</keyword>
<protein>
    <recommendedName>
        <fullName evidence="3">Thioredoxin reductase</fullName>
        <ecNumber evidence="3">1.8.1.9</ecNumber>
    </recommendedName>
</protein>
<dbReference type="PRINTS" id="PR00469">
    <property type="entry name" value="PNDRDTASEII"/>
</dbReference>
<proteinExistence type="inferred from homology"/>
<dbReference type="PRINTS" id="PR00368">
    <property type="entry name" value="FADPNR"/>
</dbReference>
<dbReference type="RefSeq" id="WP_110495083.1">
    <property type="nucleotide sequence ID" value="NZ_CP029811.1"/>
</dbReference>
<dbReference type="Pfam" id="PF07992">
    <property type="entry name" value="Pyr_redox_2"/>
    <property type="match status" value="1"/>
</dbReference>
<dbReference type="InterPro" id="IPR036188">
    <property type="entry name" value="FAD/NAD-bd_sf"/>
</dbReference>
<dbReference type="InterPro" id="IPR005982">
    <property type="entry name" value="Thioredox_Rdtase"/>
</dbReference>
<sequence>MSKKIMNCVIIGSGPAGYSAAIYAARADLNPILFVGFQPGGQLTVTTDVDNYPGFPIGISGNELMENCKKQALRFNTLIIHKTITEVYLSNQKGGVHFINIENKENIESKGIIIATGSRPKFLGLDKEKKFIGLGVSFCATCDGYFHKGKDVAVVGGGDTALEEASYLSKICKNVYLFVRKNYFRASKALQNRILKKKNINIFFCYQVIEIMGDRFLEGIKIMNNKDKNTKILFISGLFISIGHTPNTELFKNQLNLDKNGYIIVERGGTSTNKPGVFAAGDVQDPIYRQAITSAGTGCMAALDLERYLYLY</sequence>
<dbReference type="NCBIfam" id="TIGR01292">
    <property type="entry name" value="TRX_reduct"/>
    <property type="match status" value="1"/>
</dbReference>
<dbReference type="SUPFAM" id="SSF51905">
    <property type="entry name" value="FAD/NAD(P)-binding domain"/>
    <property type="match status" value="1"/>
</dbReference>
<comment type="similarity">
    <text evidence="3">Belongs to the class-II pyridine nucleotide-disulfide oxidoreductase family.</text>
</comment>
<feature type="domain" description="FAD/NAD(P)-binding" evidence="4">
    <location>
        <begin position="7"/>
        <end position="297"/>
    </location>
</feature>
<keyword evidence="6" id="KW-1185">Reference proteome</keyword>
<evidence type="ECO:0000256" key="2">
    <source>
        <dbReference type="ARBA" id="ARBA00023002"/>
    </source>
</evidence>
<name>A0ABM6WMI8_9FLAO</name>
<dbReference type="InterPro" id="IPR050097">
    <property type="entry name" value="Ferredoxin-NADP_redctase_2"/>
</dbReference>
<gene>
    <name evidence="5" type="primary">trxB</name>
    <name evidence="5" type="ORF">DM808_00220</name>
</gene>
<reference evidence="5 6" key="1">
    <citation type="journal article" date="2018" name="Genome Biol. Evol.">
        <title>Parallel and Gradual Genome Erosion in the Blattabacterium Endosymbionts of Mastotermes darwiniensis and Cryptocercus Wood Roaches.</title>
        <authorList>
            <person name="Kinjo Y."/>
            <person name="Bourguignon T."/>
            <person name="Tong K.J."/>
            <person name="Kuwahara H."/>
            <person name="Lim S.J."/>
            <person name="Yoon K.B."/>
            <person name="Shigenobu S."/>
            <person name="Park Y.C."/>
            <person name="Nalepa C.A."/>
            <person name="Hongoh Y."/>
            <person name="Ohkuma M."/>
            <person name="Lo N."/>
            <person name="Tokuda G."/>
        </authorList>
    </citation>
    <scope>NUCLEOTIDE SEQUENCE [LARGE SCALE GENOMIC DNA]</scope>
    <source>
        <strain evidence="5 6">CPUsv</strain>
    </source>
</reference>
<dbReference type="Proteomes" id="UP000247917">
    <property type="component" value="Chromosome"/>
</dbReference>
<dbReference type="InterPro" id="IPR023753">
    <property type="entry name" value="FAD/NAD-binding_dom"/>
</dbReference>